<name>A0A383U2Q2_9FLAO</name>
<dbReference type="Gene3D" id="3.40.50.2000">
    <property type="entry name" value="Glycogen Phosphorylase B"/>
    <property type="match status" value="2"/>
</dbReference>
<reference evidence="3 4" key="1">
    <citation type="submission" date="2018-09" db="EMBL/GenBank/DDBJ databases">
        <authorList>
            <consortium name="Pathogen Informatics"/>
        </authorList>
    </citation>
    <scope>NUCLEOTIDE SEQUENCE [LARGE SCALE GENOMIC DNA]</scope>
    <source>
        <strain evidence="3 4">OH-22767</strain>
    </source>
</reference>
<protein>
    <submittedName>
        <fullName evidence="3">Glycosyl transferases group 1</fullName>
    </submittedName>
</protein>
<evidence type="ECO:0000313" key="4">
    <source>
        <dbReference type="Proteomes" id="UP000262142"/>
    </source>
</evidence>
<dbReference type="GO" id="GO:0016757">
    <property type="term" value="F:glycosyltransferase activity"/>
    <property type="evidence" value="ECO:0007669"/>
    <property type="project" value="UniProtKB-ARBA"/>
</dbReference>
<sequence length="428" mass="49507">MVNKPKLLLITYYWPPAGGAGVQRWLKMSRYLAKHFEISVFSPENADYPITDESLNQEIPENTLNLQNKIWEPYAWAEKLSPKSQNFKKGNLKSKEKKSLTANFLLWIRANYFIPDARMFWIPSSVKFLKKYLEKNTFDAVISTGPPHSTHLIALALKKSYPNLVWLADFRDPWTQIDYFEQLPFTSKSIKKHQKLENEVLKKADIVTSVSPSWAKGLENLGAEKVEVVYNGFDEEDFSIKFPKPLKISLPEITYMGSLNNDRNPNFLWESLDDFLEKNPAQVFKLKFIGNIAEETKQKILSLKKLKEKTVFLDYMPHEQVIEHLHRATILLLLMNDTPNIQGIVPGKFFEYLAAERPILAIGKQQTDLDLILKQTQSGEMINFGDAKGVKYFLEKYLNSTIPFKPFKNNFTRASAAQRIQYLIEKSL</sequence>
<dbReference type="Pfam" id="PF00534">
    <property type="entry name" value="Glycos_transf_1"/>
    <property type="match status" value="1"/>
</dbReference>
<evidence type="ECO:0000313" key="3">
    <source>
        <dbReference type="EMBL" id="SZD73431.1"/>
    </source>
</evidence>
<dbReference type="SUPFAM" id="SSF53756">
    <property type="entry name" value="UDP-Glycosyltransferase/glycogen phosphorylase"/>
    <property type="match status" value="1"/>
</dbReference>
<dbReference type="InterPro" id="IPR001296">
    <property type="entry name" value="Glyco_trans_1"/>
</dbReference>
<proteinExistence type="predicted"/>
<evidence type="ECO:0000259" key="1">
    <source>
        <dbReference type="Pfam" id="PF00534"/>
    </source>
</evidence>
<dbReference type="OrthoDB" id="9794575at2"/>
<dbReference type="PANTHER" id="PTHR12526">
    <property type="entry name" value="GLYCOSYLTRANSFERASE"/>
    <property type="match status" value="1"/>
</dbReference>
<accession>A0A383U2Q2</accession>
<dbReference type="RefSeq" id="WP_119059501.1">
    <property type="nucleotide sequence ID" value="NZ_UNSC01000005.1"/>
</dbReference>
<keyword evidence="4" id="KW-1185">Reference proteome</keyword>
<gene>
    <name evidence="3" type="ORF">SAMEA104719789_01244</name>
</gene>
<dbReference type="InterPro" id="IPR028098">
    <property type="entry name" value="Glyco_trans_4-like_N"/>
</dbReference>
<dbReference type="AlphaFoldDB" id="A0A383U2Q2"/>
<dbReference type="PANTHER" id="PTHR12526:SF638">
    <property type="entry name" value="SPORE COAT PROTEIN SA"/>
    <property type="match status" value="1"/>
</dbReference>
<dbReference type="Proteomes" id="UP000262142">
    <property type="component" value="Unassembled WGS sequence"/>
</dbReference>
<dbReference type="Pfam" id="PF13439">
    <property type="entry name" value="Glyco_transf_4"/>
    <property type="match status" value="1"/>
</dbReference>
<feature type="domain" description="Glycosyl transferase family 1" evidence="1">
    <location>
        <begin position="249"/>
        <end position="362"/>
    </location>
</feature>
<evidence type="ECO:0000259" key="2">
    <source>
        <dbReference type="Pfam" id="PF13439"/>
    </source>
</evidence>
<keyword evidence="3" id="KW-0808">Transferase</keyword>
<feature type="domain" description="Glycosyltransferase subfamily 4-like N-terminal" evidence="2">
    <location>
        <begin position="110"/>
        <end position="236"/>
    </location>
</feature>
<organism evidence="3 4">
    <name type="scientific">Candidatus Ornithobacterium hominis</name>
    <dbReference type="NCBI Taxonomy" id="2497989"/>
    <lineage>
        <taxon>Bacteria</taxon>
        <taxon>Pseudomonadati</taxon>
        <taxon>Bacteroidota</taxon>
        <taxon>Flavobacteriia</taxon>
        <taxon>Flavobacteriales</taxon>
        <taxon>Weeksellaceae</taxon>
        <taxon>Ornithobacterium</taxon>
    </lineage>
</organism>
<dbReference type="EMBL" id="UNSC01000005">
    <property type="protein sequence ID" value="SZD73431.1"/>
    <property type="molecule type" value="Genomic_DNA"/>
</dbReference>
<dbReference type="CDD" id="cd03794">
    <property type="entry name" value="GT4_WbuB-like"/>
    <property type="match status" value="1"/>
</dbReference>